<dbReference type="Gene3D" id="3.30.1490.300">
    <property type="match status" value="1"/>
</dbReference>
<dbReference type="Proteomes" id="UP000614287">
    <property type="component" value="Unassembled WGS sequence"/>
</dbReference>
<name>A0A8J3G0J6_9BURK</name>
<reference evidence="1" key="2">
    <citation type="submission" date="2020-09" db="EMBL/GenBank/DDBJ databases">
        <authorList>
            <person name="Sun Q."/>
            <person name="Kim S."/>
        </authorList>
    </citation>
    <scope>NUCLEOTIDE SEQUENCE</scope>
    <source>
        <strain evidence="1">KCTC 32501</strain>
    </source>
</reference>
<reference evidence="1" key="1">
    <citation type="journal article" date="2014" name="Int. J. Syst. Evol. Microbiol.">
        <title>Complete genome sequence of Corynebacterium casei LMG S-19264T (=DSM 44701T), isolated from a smear-ripened cheese.</title>
        <authorList>
            <consortium name="US DOE Joint Genome Institute (JGI-PGF)"/>
            <person name="Walter F."/>
            <person name="Albersmeier A."/>
            <person name="Kalinowski J."/>
            <person name="Ruckert C."/>
        </authorList>
    </citation>
    <scope>NUCLEOTIDE SEQUENCE</scope>
    <source>
        <strain evidence="1">KCTC 32501</strain>
    </source>
</reference>
<evidence type="ECO:0000313" key="1">
    <source>
        <dbReference type="EMBL" id="GHA71077.1"/>
    </source>
</evidence>
<sequence length="516" mass="58419">MISNRRWLRLFRQNAPLLVIALFEHEVVYLVRRGTRTIKAGVLPLPHDVIQNQRLIAPEQLISRLKAEIDIARLDVAVVLPTTLVHVQYITLPTGLDIEERDYQVTRHISQTVGLSMSEVFYDFTQHNENETMLAVARQTEVAQYSAAFAKTDWHLKWVCPEQQVWAGIHHHESPQSQPQIPTQFVCQVEYDRLQMWWPDKKGHRQHQARHFDPNALSQAGFLYRAPHQAGSQKHLQLPTNFAVNEIENAAKQWLDKDLPKMTQMLCTGLGLDWTQAQSSLQTRLGLSVRPVGTPTEGSTNADLQARLGTVWHLSQQIYLSSPLLNLWPNQKKQPQKADFIQETVLAGLFTSLVLSCSYGALWYQQNKTDAINHALEAELVSINAATSTTPIKDGQPVIEEAARLGQITAWKIRSANHLDWMLALNDLSNQSVQFTDARQENDNVVITGNANSPQSVAALLEQLNPRVAASHHVRLNQISSKTAQTQQYWQFSIELINKKQKISTPTNQGNPDEPK</sequence>
<evidence type="ECO:0000313" key="2">
    <source>
        <dbReference type="Proteomes" id="UP000614287"/>
    </source>
</evidence>
<dbReference type="RefSeq" id="WP_189492487.1">
    <property type="nucleotide sequence ID" value="NZ_BMZG01000004.1"/>
</dbReference>
<dbReference type="AlphaFoldDB" id="A0A8J3G0J6"/>
<dbReference type="Gene3D" id="3.30.420.40">
    <property type="match status" value="1"/>
</dbReference>
<accession>A0A8J3G0J6</accession>
<organism evidence="1 2">
    <name type="scientific">Formosimonas limnophila</name>
    <dbReference type="NCBI Taxonomy" id="1384487"/>
    <lineage>
        <taxon>Bacteria</taxon>
        <taxon>Pseudomonadati</taxon>
        <taxon>Pseudomonadota</taxon>
        <taxon>Betaproteobacteria</taxon>
        <taxon>Burkholderiales</taxon>
        <taxon>Burkholderiaceae</taxon>
        <taxon>Formosimonas</taxon>
    </lineage>
</organism>
<proteinExistence type="predicted"/>
<protein>
    <submittedName>
        <fullName evidence="1">Uncharacterized protein</fullName>
    </submittedName>
</protein>
<keyword evidence="2" id="KW-1185">Reference proteome</keyword>
<comment type="caution">
    <text evidence="1">The sequence shown here is derived from an EMBL/GenBank/DDBJ whole genome shotgun (WGS) entry which is preliminary data.</text>
</comment>
<dbReference type="Pfam" id="PF05137">
    <property type="entry name" value="PilN"/>
    <property type="match status" value="1"/>
</dbReference>
<dbReference type="EMBL" id="BMZG01000004">
    <property type="protein sequence ID" value="GHA71077.1"/>
    <property type="molecule type" value="Genomic_DNA"/>
</dbReference>
<dbReference type="InterPro" id="IPR007813">
    <property type="entry name" value="PilN"/>
</dbReference>
<gene>
    <name evidence="1" type="ORF">GCM10009007_09930</name>
</gene>